<dbReference type="KEGG" id="smag:AN936_22020"/>
<name>A0A0N9USJ5_SPHMC</name>
<accession>A0A0N9USJ5</accession>
<dbReference type="Proteomes" id="UP000058074">
    <property type="component" value="Chromosome"/>
</dbReference>
<dbReference type="AlphaFoldDB" id="A0A0N9USJ5"/>
<dbReference type="RefSeq" id="WP_054589911.1">
    <property type="nucleotide sequence ID" value="NZ_CP012700.1"/>
</dbReference>
<evidence type="ECO:0000313" key="3">
    <source>
        <dbReference type="Proteomes" id="UP000058074"/>
    </source>
</evidence>
<organism evidence="2 3">
    <name type="scientific">Sphingopyxis macrogoltabida</name>
    <name type="common">Sphingomonas macrogoltabidus</name>
    <dbReference type="NCBI Taxonomy" id="33050"/>
    <lineage>
        <taxon>Bacteria</taxon>
        <taxon>Pseudomonadati</taxon>
        <taxon>Pseudomonadota</taxon>
        <taxon>Alphaproteobacteria</taxon>
        <taxon>Sphingomonadales</taxon>
        <taxon>Sphingomonadaceae</taxon>
        <taxon>Sphingopyxis</taxon>
    </lineage>
</organism>
<proteinExistence type="predicted"/>
<dbReference type="PATRIC" id="fig|33050.5.peg.4559"/>
<reference evidence="2 3" key="1">
    <citation type="journal article" date="2015" name="Genome Announc.">
        <title>Complete Genome Sequence of Polypropylene Glycol- and Polyethylene Glycol-Degrading Sphingopyxis macrogoltabida Strain EY-1.</title>
        <authorList>
            <person name="Ohtsubo Y."/>
            <person name="Nagata Y."/>
            <person name="Numata M."/>
            <person name="Tsuchikane K."/>
            <person name="Hosoyama A."/>
            <person name="Yamazoe A."/>
            <person name="Tsuda M."/>
            <person name="Fujita N."/>
            <person name="Kawai F."/>
        </authorList>
    </citation>
    <scope>NUCLEOTIDE SEQUENCE [LARGE SCALE GENOMIC DNA]</scope>
    <source>
        <strain evidence="2 3">EY-1</strain>
    </source>
</reference>
<sequence>MIDPNNRLYALDLLHRAGTAYDARDISVIASILPVIEADVIAEIERPIGEGISAAQAVCAARIGTGCHRPNSEPPASPTTPGQPAAAPATVHAAGGGHFGD</sequence>
<protein>
    <submittedName>
        <fullName evidence="2">Uncharacterized protein</fullName>
    </submittedName>
</protein>
<feature type="region of interest" description="Disordered" evidence="1">
    <location>
        <begin position="66"/>
        <end position="101"/>
    </location>
</feature>
<gene>
    <name evidence="2" type="ORF">AN936_22020</name>
</gene>
<evidence type="ECO:0000313" key="2">
    <source>
        <dbReference type="EMBL" id="ALH82933.1"/>
    </source>
</evidence>
<dbReference type="OrthoDB" id="9878735at2"/>
<feature type="compositionally biased region" description="Low complexity" evidence="1">
    <location>
        <begin position="79"/>
        <end position="93"/>
    </location>
</feature>
<dbReference type="EMBL" id="CP012700">
    <property type="protein sequence ID" value="ALH82933.1"/>
    <property type="molecule type" value="Genomic_DNA"/>
</dbReference>
<evidence type="ECO:0000256" key="1">
    <source>
        <dbReference type="SAM" id="MobiDB-lite"/>
    </source>
</evidence>